<reference evidence="3" key="1">
    <citation type="submission" date="2019-08" db="EMBL/GenBank/DDBJ databases">
        <authorList>
            <person name="Kucharzyk K."/>
            <person name="Murdoch R.W."/>
            <person name="Higgins S."/>
            <person name="Loffler F."/>
        </authorList>
    </citation>
    <scope>NUCLEOTIDE SEQUENCE</scope>
</reference>
<dbReference type="Gene3D" id="2.30.30.30">
    <property type="match status" value="1"/>
</dbReference>
<evidence type="ECO:0000313" key="3">
    <source>
        <dbReference type="EMBL" id="MPM90979.1"/>
    </source>
</evidence>
<evidence type="ECO:0008006" key="4">
    <source>
        <dbReference type="Google" id="ProtNLM"/>
    </source>
</evidence>
<evidence type="ECO:0000256" key="1">
    <source>
        <dbReference type="ARBA" id="ARBA00022980"/>
    </source>
</evidence>
<dbReference type="CDD" id="cd06088">
    <property type="entry name" value="KOW_RPL14"/>
    <property type="match status" value="1"/>
</dbReference>
<gene>
    <name evidence="3" type="ORF">SDC9_138104</name>
</gene>
<dbReference type="GO" id="GO:1990904">
    <property type="term" value="C:ribonucleoprotein complex"/>
    <property type="evidence" value="ECO:0007669"/>
    <property type="project" value="UniProtKB-KW"/>
</dbReference>
<keyword evidence="2" id="KW-0687">Ribonucleoprotein</keyword>
<keyword evidence="1" id="KW-0689">Ribosomal protein</keyword>
<dbReference type="InterPro" id="IPR014722">
    <property type="entry name" value="Rib_uL2_dom2"/>
</dbReference>
<evidence type="ECO:0000256" key="2">
    <source>
        <dbReference type="ARBA" id="ARBA00023274"/>
    </source>
</evidence>
<dbReference type="InterPro" id="IPR008991">
    <property type="entry name" value="Translation_prot_SH3-like_sf"/>
</dbReference>
<protein>
    <recommendedName>
        <fullName evidence="4">KOW domain-containing protein</fullName>
    </recommendedName>
</protein>
<organism evidence="3">
    <name type="scientific">bioreactor metagenome</name>
    <dbReference type="NCBI Taxonomy" id="1076179"/>
    <lineage>
        <taxon>unclassified sequences</taxon>
        <taxon>metagenomes</taxon>
        <taxon>ecological metagenomes</taxon>
    </lineage>
</organism>
<dbReference type="AlphaFoldDB" id="A0A645DNW3"/>
<proteinExistence type="predicted"/>
<dbReference type="GO" id="GO:0005840">
    <property type="term" value="C:ribosome"/>
    <property type="evidence" value="ECO:0007669"/>
    <property type="project" value="UniProtKB-KW"/>
</dbReference>
<dbReference type="InterPro" id="IPR041985">
    <property type="entry name" value="Ribosomal_eL14_KOW"/>
</dbReference>
<name>A0A645DNW3_9ZZZZ</name>
<comment type="caution">
    <text evidence="3">The sequence shown here is derived from an EMBL/GenBank/DDBJ whole genome shotgun (WGS) entry which is preliminary data.</text>
</comment>
<sequence length="103" mass="11675">MGLNGEYMFRVGQVVISRKGKDAGKWYVVVKVQSENNRIYVSDGGKFPASKPKAKNPSHIQGTRWILDEVEDKISRGKELDKGRLQYLFSQVREMNSTQKQGG</sequence>
<dbReference type="SUPFAM" id="SSF50104">
    <property type="entry name" value="Translation proteins SH3-like domain"/>
    <property type="match status" value="1"/>
</dbReference>
<accession>A0A645DNW3</accession>
<dbReference type="EMBL" id="VSSQ01038103">
    <property type="protein sequence ID" value="MPM90979.1"/>
    <property type="molecule type" value="Genomic_DNA"/>
</dbReference>